<reference evidence="1 2" key="1">
    <citation type="journal article" date="2019" name="Sci. Rep.">
        <title>Orb-weaving spider Araneus ventricosus genome elucidates the spidroin gene catalogue.</title>
        <authorList>
            <person name="Kono N."/>
            <person name="Nakamura H."/>
            <person name="Ohtoshi R."/>
            <person name="Moran D.A.P."/>
            <person name="Shinohara A."/>
            <person name="Yoshida Y."/>
            <person name="Fujiwara M."/>
            <person name="Mori M."/>
            <person name="Tomita M."/>
            <person name="Arakawa K."/>
        </authorList>
    </citation>
    <scope>NUCLEOTIDE SEQUENCE [LARGE SCALE GENOMIC DNA]</scope>
</reference>
<comment type="caution">
    <text evidence="1">The sequence shown here is derived from an EMBL/GenBank/DDBJ whole genome shotgun (WGS) entry which is preliminary data.</text>
</comment>
<name>A0A4Y2LDY2_ARAVE</name>
<dbReference type="Proteomes" id="UP000499080">
    <property type="component" value="Unassembled WGS sequence"/>
</dbReference>
<accession>A0A4Y2LDY2</accession>
<protein>
    <submittedName>
        <fullName evidence="1">Uncharacterized protein</fullName>
    </submittedName>
</protein>
<gene>
    <name evidence="1" type="ORF">AVEN_146070_1</name>
</gene>
<dbReference type="EMBL" id="BGPR01005737">
    <property type="protein sequence ID" value="GBN12945.1"/>
    <property type="molecule type" value="Genomic_DNA"/>
</dbReference>
<evidence type="ECO:0000313" key="1">
    <source>
        <dbReference type="EMBL" id="GBN12945.1"/>
    </source>
</evidence>
<proteinExistence type="predicted"/>
<sequence>MTRLIAGVISGVATGVVSQAACWKFPSKRNKIAGQFSMKVLHEGILPPFIKAKPDLFLRYYLGVPVALTNRCCQPFPISYVLGSLDLASYAKSSEIRHETTTELNR</sequence>
<evidence type="ECO:0000313" key="2">
    <source>
        <dbReference type="Proteomes" id="UP000499080"/>
    </source>
</evidence>
<dbReference type="AlphaFoldDB" id="A0A4Y2LDY2"/>
<organism evidence="1 2">
    <name type="scientific">Araneus ventricosus</name>
    <name type="common">Orbweaver spider</name>
    <name type="synonym">Epeira ventricosa</name>
    <dbReference type="NCBI Taxonomy" id="182803"/>
    <lineage>
        <taxon>Eukaryota</taxon>
        <taxon>Metazoa</taxon>
        <taxon>Ecdysozoa</taxon>
        <taxon>Arthropoda</taxon>
        <taxon>Chelicerata</taxon>
        <taxon>Arachnida</taxon>
        <taxon>Araneae</taxon>
        <taxon>Araneomorphae</taxon>
        <taxon>Entelegynae</taxon>
        <taxon>Araneoidea</taxon>
        <taxon>Araneidae</taxon>
        <taxon>Araneus</taxon>
    </lineage>
</organism>
<keyword evidence="2" id="KW-1185">Reference proteome</keyword>